<dbReference type="GO" id="GO:0008237">
    <property type="term" value="F:metallopeptidase activity"/>
    <property type="evidence" value="ECO:0007669"/>
    <property type="project" value="InterPro"/>
</dbReference>
<dbReference type="CDD" id="cd09839">
    <property type="entry name" value="M1_like_TAF2"/>
    <property type="match status" value="1"/>
</dbReference>
<feature type="compositionally biased region" description="Basic and acidic residues" evidence="11">
    <location>
        <begin position="1481"/>
        <end position="1492"/>
    </location>
</feature>
<evidence type="ECO:0000256" key="1">
    <source>
        <dbReference type="ARBA" id="ARBA00004123"/>
    </source>
</evidence>
<dbReference type="InterPro" id="IPR018359">
    <property type="entry name" value="Bromodomain_CS"/>
</dbReference>
<feature type="domain" description="Bromo" evidence="12">
    <location>
        <begin position="1254"/>
        <end position="1326"/>
    </location>
</feature>
<dbReference type="InterPro" id="IPR037813">
    <property type="entry name" value="TAF2"/>
</dbReference>
<evidence type="ECO:0000256" key="2">
    <source>
        <dbReference type="ARBA" id="ARBA00010937"/>
    </source>
</evidence>
<keyword evidence="4" id="KW-0805">Transcription regulation</keyword>
<dbReference type="Pfam" id="PF01433">
    <property type="entry name" value="Peptidase_M1"/>
    <property type="match status" value="1"/>
</dbReference>
<dbReference type="Gene3D" id="1.20.920.10">
    <property type="entry name" value="Bromodomain-like"/>
    <property type="match status" value="3"/>
</dbReference>
<accession>A0A0C9XQJ5</accession>
<comment type="function">
    <text evidence="8">Functions as a component of the DNA-binding general transcription factor complex TFIID. Binding of TFIID to a promoter (with or without TATA element) is the initial step in pre-initiation complex (PIC) formation. TFIID plays a key role in the regulation of gene expression by RNA polymerase II through different activities such as transcription activator interaction, core promoter recognition and selectivity, TFIIA and TFIIB interaction, chromatin modification (histone acetylation by TAF1), facilitation of DNA opening and initiation of transcription.</text>
</comment>
<evidence type="ECO:0000256" key="5">
    <source>
        <dbReference type="ARBA" id="ARBA00023117"/>
    </source>
</evidence>
<dbReference type="Pfam" id="PF25316">
    <property type="entry name" value="TAF2_3rd"/>
    <property type="match status" value="1"/>
</dbReference>
<dbReference type="HOGENOM" id="CLU_002317_1_0_1"/>
<feature type="compositionally biased region" description="Low complexity" evidence="11">
    <location>
        <begin position="1375"/>
        <end position="1389"/>
    </location>
</feature>
<feature type="region of interest" description="Disordered" evidence="11">
    <location>
        <begin position="1433"/>
        <end position="1460"/>
    </location>
</feature>
<dbReference type="FunFam" id="1.10.390.10:FF:000011">
    <property type="entry name" value="Transcription initiation factor TFIID subunit"/>
    <property type="match status" value="1"/>
</dbReference>
<dbReference type="PROSITE" id="PS50014">
    <property type="entry name" value="BROMODOMAIN_2"/>
    <property type="match status" value="3"/>
</dbReference>
<dbReference type="Proteomes" id="UP000054477">
    <property type="component" value="Unassembled WGS sequence"/>
</dbReference>
<dbReference type="PANTHER" id="PTHR15137:SF9">
    <property type="entry name" value="TRANSCRIPTION INITIATION FACTOR TFIID SUBUNIT 2"/>
    <property type="match status" value="1"/>
</dbReference>
<dbReference type="SUPFAM" id="SSF63737">
    <property type="entry name" value="Leukotriene A4 hydrolase N-terminal domain"/>
    <property type="match status" value="1"/>
</dbReference>
<dbReference type="GO" id="GO:0016251">
    <property type="term" value="F:RNA polymerase II general transcription initiation factor activity"/>
    <property type="evidence" value="ECO:0007669"/>
    <property type="project" value="TreeGrafter"/>
</dbReference>
<dbReference type="Pfam" id="PF25577">
    <property type="entry name" value="TPR_TAF2_C"/>
    <property type="match status" value="1"/>
</dbReference>
<keyword evidence="6" id="KW-0804">Transcription</keyword>
<dbReference type="EMBL" id="KN838548">
    <property type="protein sequence ID" value="KIK07326.1"/>
    <property type="molecule type" value="Genomic_DNA"/>
</dbReference>
<feature type="compositionally biased region" description="Low complexity" evidence="11">
    <location>
        <begin position="1355"/>
        <end position="1366"/>
    </location>
</feature>
<evidence type="ECO:0000256" key="7">
    <source>
        <dbReference type="ARBA" id="ARBA00023242"/>
    </source>
</evidence>
<evidence type="ECO:0000256" key="3">
    <source>
        <dbReference type="ARBA" id="ARBA00017363"/>
    </source>
</evidence>
<dbReference type="CDD" id="cd04369">
    <property type="entry name" value="Bromodomain"/>
    <property type="match status" value="2"/>
</dbReference>
<evidence type="ECO:0000313" key="13">
    <source>
        <dbReference type="EMBL" id="KIK07326.1"/>
    </source>
</evidence>
<dbReference type="GO" id="GO:0003682">
    <property type="term" value="F:chromatin binding"/>
    <property type="evidence" value="ECO:0007669"/>
    <property type="project" value="TreeGrafter"/>
</dbReference>
<dbReference type="Gene3D" id="2.60.40.1730">
    <property type="entry name" value="tricorn interacting facor f3 domain"/>
    <property type="match status" value="1"/>
</dbReference>
<evidence type="ECO:0000256" key="4">
    <source>
        <dbReference type="ARBA" id="ARBA00023015"/>
    </source>
</evidence>
<dbReference type="Pfam" id="PF00439">
    <property type="entry name" value="Bromodomain"/>
    <property type="match status" value="3"/>
</dbReference>
<name>A0A0C9XQJ5_9AGAR</name>
<evidence type="ECO:0000313" key="14">
    <source>
        <dbReference type="Proteomes" id="UP000054477"/>
    </source>
</evidence>
<dbReference type="OrthoDB" id="308861at2759"/>
<evidence type="ECO:0000256" key="8">
    <source>
        <dbReference type="ARBA" id="ARBA00025346"/>
    </source>
</evidence>
<evidence type="ECO:0000256" key="11">
    <source>
        <dbReference type="SAM" id="MobiDB-lite"/>
    </source>
</evidence>
<dbReference type="InterPro" id="IPR057991">
    <property type="entry name" value="TPR_TAF2_C"/>
</dbReference>
<dbReference type="PANTHER" id="PTHR15137">
    <property type="entry name" value="TRANSCRIPTION INITIATION FACTOR TFIID"/>
    <property type="match status" value="1"/>
</dbReference>
<dbReference type="SUPFAM" id="SSF55486">
    <property type="entry name" value="Metalloproteases ('zincins'), catalytic domain"/>
    <property type="match status" value="1"/>
</dbReference>
<feature type="region of interest" description="Disordered" evidence="11">
    <location>
        <begin position="1481"/>
        <end position="1611"/>
    </location>
</feature>
<keyword evidence="7" id="KW-0539">Nucleus</keyword>
<dbReference type="Gene3D" id="1.10.390.10">
    <property type="entry name" value="Neutral Protease Domain 2"/>
    <property type="match status" value="1"/>
</dbReference>
<dbReference type="STRING" id="1095629.A0A0C9XQJ5"/>
<dbReference type="SUPFAM" id="SSF47370">
    <property type="entry name" value="Bromodomain"/>
    <property type="match status" value="3"/>
</dbReference>
<protein>
    <recommendedName>
        <fullName evidence="3">Transcription initiation factor TFIID subunit 2</fullName>
    </recommendedName>
    <alternativeName>
        <fullName evidence="9">TBP-associated factor 2</fullName>
    </alternativeName>
</protein>
<comment type="similarity">
    <text evidence="2">Belongs to the TAF2 family.</text>
</comment>
<keyword evidence="5 10" id="KW-0103">Bromodomain</keyword>
<dbReference type="PROSITE" id="PS00633">
    <property type="entry name" value="BROMODOMAIN_1"/>
    <property type="match status" value="2"/>
</dbReference>
<sequence length="1851" mass="207163">MDTRVNLQREHARRGFSISHQKVVLEIDFAGVLWGYTEITIIPTSSELRTIHLQSRQCTIQSVTVAGHAADFAQHDSLTNLSMGGPSESQDCHRHPELKRKIYSALQESDEGELSIAVPKEVALKQSGHTLSNNFFNDVATPEPQTPGLSQAQALPEFSPIVVNIAYSLRNPVDGFEFVIPNDAYPYRVPHAYTSPSSPDAARCWVPCIDNLWEKCTWEFEFIVPRYLEEREVNQDDEDFSDASPTIVVCSGELVEQVAHPYNSNKTIFLFSQAVLTSVQHIAFAAGPFHLFRIPVDNTTEDASGSSQPSIYGFCLPGHESHLSTSTSFLRSAMSFYASEFGSYPFGSYKLVFVDQLPTQRFDSATLSLVTVDLLHGEDAIEQALETRQALSHALACQWAGINIIPKNWSDLWLVNGLALHITGLYMRKLFGNNDYRFRLKKDMQRVLDWDVGGMPPICQPQVFDPPDAATLPFINLKAPLILHILDRRLGKSGTSLGLSRVLPKLFLSAISGELQNNALSTHTFLRTCRKVSGVDPRSFAEQWIYGSGCPSFAFQASFNRKKMAVEISMRQDAPAYKAMEHNEISKILMKPVPFFEGQMTIRIHEADGTPYEHVLDIRAPFKRYEVPFNTKYKRVRRNTKRYLARQAAAQAAAEGDTEAAEAMGMVDMGFGLEVWEKEQERENWKVADWTEDEESNMSGATYEWIRMDADFEWLANIKFEQPDFMWVSQLQRDRDVVAQLEAIHALAEKPTAIVSSTLTKTVLVSNYYFRVRCEAALALVNCCIRRLDFLGLFHLFKLFLRYCYEPEDPNQDLFSHKYVPKPNEFSDLSEYFVRKSLISAISQVRFENGKTPSVVRQFLIDQLRYNDNTANPYSDGFYICSIISAAACAVVSTAPPERGELLPSETHVEQNAEDVDLVKQTRTEVDRYRSMDRLIPSPHNIVTTAALEFYALLGVANLVPSHPRIFFPLTREGNYTQVRIAAFDGLFLTKWYTPQIMRYMLAVMANDSSRVIRRHVARNACYSLALLVQMGEMKSNLKESESLLIEEDGNGQEKAKESKKSEMDAMIKALRKDREVGKNEVLREFLMPIALMPAIDHEVRWCILKLADLLIRPVEETPPTVKIHIPSTPVTEVAPQLPAPKVPAKIPRVIKSGGPPTKGPHPSISVAPKLRLTNSPLPDATPRVSITPIVDAPKKNVAFVAPMGPPVIKAPKLKGKPTKAVDTYKVAHVPKAQSGGMSLNDLRACRNALKKLRSNKHATLFLQPVDPIRDHAPNYFDIIKDPMDLSTMGAKLEEGMYKDRFAFQADFLLMVNNSKTYNTVGSFVHNEAITLETTFEKQWAIINKTLEAADKAHPPQVSQPVKPQSRTLPPVPKSFPSSPQVSVPASVSEKGKTSSVPNSVPVASTSRPIIKLKVGSQSKPLETPLEPVPKVRVKKPKPLESSTSVTPVIDAPPPPYVDDGSHDILQEVLAIEREKDEQRHRLVVEKGKDKPTVNGASGKRKKPDIVDEDDILAFTKPTKKERPSPSGPSSTSSKTEPQGPEPPSTKAASGMQRPKKERVETSRPPTAESPRISLKGKEKEVAPPTQALPPSTPTPVQTKTKKPPVVHATPLNDKKCKDLLKALAKAPEAAIFMHPVDPIRDGCPTYLEEIEHPMDFGTITTNLINGEYETMEDFKKDVELVFSNCRQFNPPATFPVDCANAVEKLFKKEWPKAMERKLSWGEKRGLQSILTTLVKEPISWIYREPVDPVALGIPTYHDVIPRKNARDLRTIRQKLDNDKYDTVEAVEVDLELMVQNSITFNGVDSEVGPIALNVRQRIQELFSVWRSGATKKRKETEQGTGQPPKKIKTG</sequence>
<evidence type="ECO:0000256" key="10">
    <source>
        <dbReference type="PROSITE-ProRule" id="PRU00035"/>
    </source>
</evidence>
<keyword evidence="14" id="KW-1185">Reference proteome</keyword>
<feature type="region of interest" description="Disordered" evidence="11">
    <location>
        <begin position="1351"/>
        <end position="1402"/>
    </location>
</feature>
<dbReference type="InterPro" id="IPR027268">
    <property type="entry name" value="Peptidase_M4/M1_CTD_sf"/>
</dbReference>
<dbReference type="InterPro" id="IPR014782">
    <property type="entry name" value="Peptidase_M1_dom"/>
</dbReference>
<organism evidence="13 14">
    <name type="scientific">Laccaria amethystina LaAM-08-1</name>
    <dbReference type="NCBI Taxonomy" id="1095629"/>
    <lineage>
        <taxon>Eukaryota</taxon>
        <taxon>Fungi</taxon>
        <taxon>Dikarya</taxon>
        <taxon>Basidiomycota</taxon>
        <taxon>Agaricomycotina</taxon>
        <taxon>Agaricomycetes</taxon>
        <taxon>Agaricomycetidae</taxon>
        <taxon>Agaricales</taxon>
        <taxon>Agaricineae</taxon>
        <taxon>Hydnangiaceae</taxon>
        <taxon>Laccaria</taxon>
    </lineage>
</organism>
<dbReference type="InterPro" id="IPR042097">
    <property type="entry name" value="Aminopeptidase_N-like_N_sf"/>
</dbReference>
<reference evidence="14" key="2">
    <citation type="submission" date="2015-01" db="EMBL/GenBank/DDBJ databases">
        <title>Evolutionary Origins and Diversification of the Mycorrhizal Mutualists.</title>
        <authorList>
            <consortium name="DOE Joint Genome Institute"/>
            <consortium name="Mycorrhizal Genomics Consortium"/>
            <person name="Kohler A."/>
            <person name="Kuo A."/>
            <person name="Nagy L.G."/>
            <person name="Floudas D."/>
            <person name="Copeland A."/>
            <person name="Barry K.W."/>
            <person name="Cichocki N."/>
            <person name="Veneault-Fourrey C."/>
            <person name="LaButti K."/>
            <person name="Lindquist E.A."/>
            <person name="Lipzen A."/>
            <person name="Lundell T."/>
            <person name="Morin E."/>
            <person name="Murat C."/>
            <person name="Riley R."/>
            <person name="Ohm R."/>
            <person name="Sun H."/>
            <person name="Tunlid A."/>
            <person name="Henrissat B."/>
            <person name="Grigoriev I.V."/>
            <person name="Hibbett D.S."/>
            <person name="Martin F."/>
        </authorList>
    </citation>
    <scope>NUCLEOTIDE SEQUENCE [LARGE SCALE GENOMIC DNA]</scope>
    <source>
        <strain evidence="14">LaAM-08-1</strain>
    </source>
</reference>
<dbReference type="GO" id="GO:0006325">
    <property type="term" value="P:chromatin organization"/>
    <property type="evidence" value="ECO:0007669"/>
    <property type="project" value="UniProtKB-ARBA"/>
</dbReference>
<dbReference type="SMART" id="SM00297">
    <property type="entry name" value="BROMO"/>
    <property type="match status" value="3"/>
</dbReference>
<evidence type="ECO:0000256" key="9">
    <source>
        <dbReference type="ARBA" id="ARBA00076306"/>
    </source>
</evidence>
<dbReference type="GO" id="GO:0006367">
    <property type="term" value="P:transcription initiation at RNA polymerase II promoter"/>
    <property type="evidence" value="ECO:0007669"/>
    <property type="project" value="TreeGrafter"/>
</dbReference>
<dbReference type="InterPro" id="IPR036427">
    <property type="entry name" value="Bromodomain-like_sf"/>
</dbReference>
<dbReference type="InterPro" id="IPR057345">
    <property type="entry name" value="Ig-like_TAF2"/>
</dbReference>
<dbReference type="InterPro" id="IPR001487">
    <property type="entry name" value="Bromodomain"/>
</dbReference>
<dbReference type="GO" id="GO:0005669">
    <property type="term" value="C:transcription factor TFIID complex"/>
    <property type="evidence" value="ECO:0007669"/>
    <property type="project" value="InterPro"/>
</dbReference>
<feature type="domain" description="Bromo" evidence="12">
    <location>
        <begin position="1625"/>
        <end position="1697"/>
    </location>
</feature>
<feature type="domain" description="Bromo" evidence="12">
    <location>
        <begin position="1735"/>
        <end position="1809"/>
    </location>
</feature>
<feature type="region of interest" description="Disordered" evidence="11">
    <location>
        <begin position="1830"/>
        <end position="1851"/>
    </location>
</feature>
<proteinExistence type="inferred from homology"/>
<dbReference type="GO" id="GO:0000976">
    <property type="term" value="F:transcription cis-regulatory region binding"/>
    <property type="evidence" value="ECO:0007669"/>
    <property type="project" value="TreeGrafter"/>
</dbReference>
<evidence type="ECO:0000259" key="12">
    <source>
        <dbReference type="PROSITE" id="PS50014"/>
    </source>
</evidence>
<dbReference type="PRINTS" id="PR00503">
    <property type="entry name" value="BROMODOMAIN"/>
</dbReference>
<reference evidence="13 14" key="1">
    <citation type="submission" date="2014-04" db="EMBL/GenBank/DDBJ databases">
        <authorList>
            <consortium name="DOE Joint Genome Institute"/>
            <person name="Kuo A."/>
            <person name="Kohler A."/>
            <person name="Nagy L.G."/>
            <person name="Floudas D."/>
            <person name="Copeland A."/>
            <person name="Barry K.W."/>
            <person name="Cichocki N."/>
            <person name="Veneault-Fourrey C."/>
            <person name="LaButti K."/>
            <person name="Lindquist E.A."/>
            <person name="Lipzen A."/>
            <person name="Lundell T."/>
            <person name="Morin E."/>
            <person name="Murat C."/>
            <person name="Sun H."/>
            <person name="Tunlid A."/>
            <person name="Henrissat B."/>
            <person name="Grigoriev I.V."/>
            <person name="Hibbett D.S."/>
            <person name="Martin F."/>
            <person name="Nordberg H.P."/>
            <person name="Cantor M.N."/>
            <person name="Hua S.X."/>
        </authorList>
    </citation>
    <scope>NUCLEOTIDE SEQUENCE [LARGE SCALE GENOMIC DNA]</scope>
    <source>
        <strain evidence="13 14">LaAM-08-1</strain>
    </source>
</reference>
<evidence type="ECO:0000256" key="6">
    <source>
        <dbReference type="ARBA" id="ARBA00023163"/>
    </source>
</evidence>
<gene>
    <name evidence="13" type="ORF">K443DRAFT_673587</name>
</gene>
<dbReference type="GO" id="GO:0008270">
    <property type="term" value="F:zinc ion binding"/>
    <property type="evidence" value="ECO:0007669"/>
    <property type="project" value="InterPro"/>
</dbReference>
<comment type="subcellular location">
    <subcellularLocation>
        <location evidence="1">Nucleus</location>
    </subcellularLocation>
</comment>